<dbReference type="PANTHER" id="PTHR11926">
    <property type="entry name" value="GLUCOSYL/GLUCURONOSYL TRANSFERASES"/>
    <property type="match status" value="1"/>
</dbReference>
<dbReference type="InterPro" id="IPR035595">
    <property type="entry name" value="UDP_glycos_trans_CS"/>
</dbReference>
<dbReference type="CDD" id="cd03784">
    <property type="entry name" value="GT1_Gtf-like"/>
    <property type="match status" value="1"/>
</dbReference>
<evidence type="ECO:0000313" key="6">
    <source>
        <dbReference type="Proteomes" id="UP000092600"/>
    </source>
</evidence>
<organism evidence="5 6">
    <name type="scientific">Ananas comosus</name>
    <name type="common">Pineapple</name>
    <name type="synonym">Ananas ananas</name>
    <dbReference type="NCBI Taxonomy" id="4615"/>
    <lineage>
        <taxon>Eukaryota</taxon>
        <taxon>Viridiplantae</taxon>
        <taxon>Streptophyta</taxon>
        <taxon>Embryophyta</taxon>
        <taxon>Tracheophyta</taxon>
        <taxon>Spermatophyta</taxon>
        <taxon>Magnoliopsida</taxon>
        <taxon>Liliopsida</taxon>
        <taxon>Poales</taxon>
        <taxon>Bromeliaceae</taxon>
        <taxon>Bromelioideae</taxon>
        <taxon>Ananas</taxon>
    </lineage>
</organism>
<dbReference type="EMBL" id="LSRQ01008348">
    <property type="protein sequence ID" value="OAY63369.1"/>
    <property type="molecule type" value="Genomic_DNA"/>
</dbReference>
<dbReference type="FunFam" id="3.40.50.2000:FF:000019">
    <property type="entry name" value="Glycosyltransferase"/>
    <property type="match status" value="1"/>
</dbReference>
<keyword evidence="2 3" id="KW-0808">Transferase</keyword>
<evidence type="ECO:0000256" key="3">
    <source>
        <dbReference type="RuleBase" id="RU003718"/>
    </source>
</evidence>
<comment type="caution">
    <text evidence="5">The sequence shown here is derived from an EMBL/GenBank/DDBJ whole genome shotgun (WGS) entry which is preliminary data.</text>
</comment>
<dbReference type="EC" id="2.4.1.-" evidence="4"/>
<proteinExistence type="inferred from homology"/>
<dbReference type="AlphaFoldDB" id="A0A199UF51"/>
<keyword evidence="3" id="KW-0328">Glycosyltransferase</keyword>
<dbReference type="Proteomes" id="UP000092600">
    <property type="component" value="Unassembled WGS sequence"/>
</dbReference>
<dbReference type="PANTHER" id="PTHR11926:SF1534">
    <property type="entry name" value="GLYCOSYLTRANSFERASE"/>
    <property type="match status" value="1"/>
</dbReference>
<protein>
    <recommendedName>
        <fullName evidence="4">Glycosyltransferase</fullName>
        <ecNumber evidence="4">2.4.1.-</ecNumber>
    </recommendedName>
</protein>
<reference evidence="5 6" key="1">
    <citation type="journal article" date="2016" name="DNA Res.">
        <title>The draft genome of MD-2 pineapple using hybrid error correction of long reads.</title>
        <authorList>
            <person name="Redwan R.M."/>
            <person name="Saidin A."/>
            <person name="Kumar S.V."/>
        </authorList>
    </citation>
    <scope>NUCLEOTIDE SEQUENCE [LARGE SCALE GENOMIC DNA]</scope>
    <source>
        <strain evidence="6">cv. MD2</strain>
        <tissue evidence="5">Leaf</tissue>
    </source>
</reference>
<dbReference type="GO" id="GO:0080043">
    <property type="term" value="F:quercetin 3-O-glucosyltransferase activity"/>
    <property type="evidence" value="ECO:0007669"/>
    <property type="project" value="TreeGrafter"/>
</dbReference>
<dbReference type="GO" id="GO:0080044">
    <property type="term" value="F:quercetin 7-O-glucosyltransferase activity"/>
    <property type="evidence" value="ECO:0007669"/>
    <property type="project" value="TreeGrafter"/>
</dbReference>
<comment type="similarity">
    <text evidence="1 3">Belongs to the UDP-glycosyltransferase family.</text>
</comment>
<dbReference type="PROSITE" id="PS00375">
    <property type="entry name" value="UDPGT"/>
    <property type="match status" value="1"/>
</dbReference>
<evidence type="ECO:0000256" key="4">
    <source>
        <dbReference type="RuleBase" id="RU362057"/>
    </source>
</evidence>
<evidence type="ECO:0000256" key="1">
    <source>
        <dbReference type="ARBA" id="ARBA00009995"/>
    </source>
</evidence>
<evidence type="ECO:0000313" key="5">
    <source>
        <dbReference type="EMBL" id="OAY63369.1"/>
    </source>
</evidence>
<dbReference type="Pfam" id="PF00201">
    <property type="entry name" value="UDPGT"/>
    <property type="match status" value="1"/>
</dbReference>
<evidence type="ECO:0000256" key="2">
    <source>
        <dbReference type="ARBA" id="ARBA00022679"/>
    </source>
</evidence>
<sequence>MAAHLEQQQSSRQKQKHKHFLVVTFPFQGHINPALNLAKRLALAAAPSASVTFSTTTAAHRRMFPSASSRSDDDDILHDDGLLTYAPFSDGHDHGWNGGLSEFNRYMSEFERHGSRHLSDLVGNFAARGRPVSCIIYTIILPWVADVARRHGIPSTLYWIQPASVFAVYYHYFHGYDGVISAHHRDPSSVVNLPGLPPHDMRDLPSFLVDSIEETSAFYSVYRALRDLFAVLDKEKEIGGARPTVLVNTFEELEPRELASINEHLDAVPIGPVLKPSLFSDNVDVEAEAGGDLFERDDEQRYVEWLDARPEGSVVYVSFGSLSTATKAQLEELLQGLEGCGRPYIWVVRRDNRGEGPAGLQDRAEKGVVVGWCDQLKVLSHRAVGCFVTHCGWNSVLESVACGVPMVAAPRMSDQGMNARLAAAAWGTAVRARLSAEGVLERDELRRCLETVLGEGDGAAEMRRRAETWREKAMQALSKGGSSDRNLTAYVESIIHLPNTLNK</sequence>
<dbReference type="SUPFAM" id="SSF53756">
    <property type="entry name" value="UDP-Glycosyltransferase/glycogen phosphorylase"/>
    <property type="match status" value="1"/>
</dbReference>
<gene>
    <name evidence="5" type="ORF">ACMD2_11345</name>
</gene>
<name>A0A199UF51_ANACO</name>
<dbReference type="InterPro" id="IPR002213">
    <property type="entry name" value="UDP_glucos_trans"/>
</dbReference>
<accession>A0A199UF51</accession>
<dbReference type="Gene3D" id="3.40.50.2000">
    <property type="entry name" value="Glycogen Phosphorylase B"/>
    <property type="match status" value="2"/>
</dbReference>